<comment type="caution">
    <text evidence="2">The sequence shown here is derived from an EMBL/GenBank/DDBJ whole genome shotgun (WGS) entry which is preliminary data.</text>
</comment>
<sequence>MDNSMDSILRNSEDKEENSSLMHFQDTEWTDEKHSLFLKSMETTFVNQLYKSLDLFGRHSQKNGSKSSKPKQTSVNVPSGKFKVFRDGNWSKINFMRDEPQVNQEEESTILSAKPWIQHYRSSSDKRAMRKSSNGDPSATTFNQYPVPVNNFQLWRQDSVDNNTEVTDQNFIDDEVEEGENSGRTDEMNITKTSAEIVSGYDQVVAFDNIADDAEDKS</sequence>
<dbReference type="Proteomes" id="UP001634393">
    <property type="component" value="Unassembled WGS sequence"/>
</dbReference>
<evidence type="ECO:0000256" key="1">
    <source>
        <dbReference type="SAM" id="MobiDB-lite"/>
    </source>
</evidence>
<dbReference type="AlphaFoldDB" id="A0ABD3U6S2"/>
<proteinExistence type="predicted"/>
<dbReference type="PANTHER" id="PTHR33676">
    <property type="entry name" value="COLD REGULATED PROTEIN 27"/>
    <property type="match status" value="1"/>
</dbReference>
<reference evidence="2 3" key="1">
    <citation type="submission" date="2024-12" db="EMBL/GenBank/DDBJ databases">
        <title>The unique morphological basis and parallel evolutionary history of personate flowers in Penstemon.</title>
        <authorList>
            <person name="Depatie T.H."/>
            <person name="Wessinger C.A."/>
        </authorList>
    </citation>
    <scope>NUCLEOTIDE SEQUENCE [LARGE SCALE GENOMIC DNA]</scope>
    <source>
        <strain evidence="2">WTNN_2</strain>
        <tissue evidence="2">Leaf</tissue>
    </source>
</reference>
<accession>A0ABD3U6S2</accession>
<feature type="compositionally biased region" description="Polar residues" evidence="1">
    <location>
        <begin position="131"/>
        <end position="145"/>
    </location>
</feature>
<keyword evidence="3" id="KW-1185">Reference proteome</keyword>
<dbReference type="EMBL" id="JBJXBP010000002">
    <property type="protein sequence ID" value="KAL3845169.1"/>
    <property type="molecule type" value="Genomic_DNA"/>
</dbReference>
<dbReference type="InterPro" id="IPR044678">
    <property type="entry name" value="COR27/28"/>
</dbReference>
<feature type="region of interest" description="Disordered" evidence="1">
    <location>
        <begin position="1"/>
        <end position="25"/>
    </location>
</feature>
<protein>
    <submittedName>
        <fullName evidence="2">Uncharacterized protein</fullName>
    </submittedName>
</protein>
<evidence type="ECO:0000313" key="2">
    <source>
        <dbReference type="EMBL" id="KAL3845169.1"/>
    </source>
</evidence>
<evidence type="ECO:0000313" key="3">
    <source>
        <dbReference type="Proteomes" id="UP001634393"/>
    </source>
</evidence>
<gene>
    <name evidence="2" type="ORF">ACJIZ3_002572</name>
</gene>
<feature type="region of interest" description="Disordered" evidence="1">
    <location>
        <begin position="123"/>
        <end position="145"/>
    </location>
</feature>
<organism evidence="2 3">
    <name type="scientific">Penstemon smallii</name>
    <dbReference type="NCBI Taxonomy" id="265156"/>
    <lineage>
        <taxon>Eukaryota</taxon>
        <taxon>Viridiplantae</taxon>
        <taxon>Streptophyta</taxon>
        <taxon>Embryophyta</taxon>
        <taxon>Tracheophyta</taxon>
        <taxon>Spermatophyta</taxon>
        <taxon>Magnoliopsida</taxon>
        <taxon>eudicotyledons</taxon>
        <taxon>Gunneridae</taxon>
        <taxon>Pentapetalae</taxon>
        <taxon>asterids</taxon>
        <taxon>lamiids</taxon>
        <taxon>Lamiales</taxon>
        <taxon>Plantaginaceae</taxon>
        <taxon>Cheloneae</taxon>
        <taxon>Penstemon</taxon>
    </lineage>
</organism>
<name>A0ABD3U6S2_9LAMI</name>
<dbReference type="PANTHER" id="PTHR33676:SF3">
    <property type="entry name" value="COLD-REGULATED PROTEIN 27"/>
    <property type="match status" value="1"/>
</dbReference>
<feature type="compositionally biased region" description="Polar residues" evidence="1">
    <location>
        <begin position="1"/>
        <end position="10"/>
    </location>
</feature>